<dbReference type="Proteomes" id="UP001497472">
    <property type="component" value="Unassembled WGS sequence"/>
</dbReference>
<evidence type="ECO:0000256" key="1">
    <source>
        <dbReference type="SAM" id="MobiDB-lite"/>
    </source>
</evidence>
<feature type="compositionally biased region" description="Basic residues" evidence="1">
    <location>
        <begin position="594"/>
        <end position="605"/>
    </location>
</feature>
<feature type="compositionally biased region" description="Polar residues" evidence="1">
    <location>
        <begin position="85"/>
        <end position="103"/>
    </location>
</feature>
<feature type="region of interest" description="Disordered" evidence="1">
    <location>
        <begin position="1"/>
        <end position="103"/>
    </location>
</feature>
<feature type="compositionally biased region" description="Low complexity" evidence="1">
    <location>
        <begin position="7"/>
        <end position="19"/>
    </location>
</feature>
<evidence type="ECO:0008006" key="4">
    <source>
        <dbReference type="Google" id="ProtNLM"/>
    </source>
</evidence>
<dbReference type="PANTHER" id="PTHR33273">
    <property type="entry name" value="DOMAIN-CONTAINING PROTEIN, PUTATIVE-RELATED"/>
    <property type="match status" value="1"/>
</dbReference>
<name>A0AAV1JZF8_9NEOP</name>
<reference evidence="2 3" key="1">
    <citation type="submission" date="2023-11" db="EMBL/GenBank/DDBJ databases">
        <authorList>
            <person name="Okamura Y."/>
        </authorList>
    </citation>
    <scope>NUCLEOTIDE SEQUENCE [LARGE SCALE GENOMIC DNA]</scope>
</reference>
<evidence type="ECO:0000313" key="2">
    <source>
        <dbReference type="EMBL" id="CAK1553809.1"/>
    </source>
</evidence>
<dbReference type="EMBL" id="CAVLEF010000230">
    <property type="protein sequence ID" value="CAK1553809.1"/>
    <property type="molecule type" value="Genomic_DNA"/>
</dbReference>
<keyword evidence="3" id="KW-1185">Reference proteome</keyword>
<protein>
    <recommendedName>
        <fullName evidence="4">Nucleic-acid-binding protein from transposon X-element</fullName>
    </recommendedName>
</protein>
<feature type="region of interest" description="Disordered" evidence="1">
    <location>
        <begin position="667"/>
        <end position="696"/>
    </location>
</feature>
<organism evidence="2 3">
    <name type="scientific">Leptosia nina</name>
    <dbReference type="NCBI Taxonomy" id="320188"/>
    <lineage>
        <taxon>Eukaryota</taxon>
        <taxon>Metazoa</taxon>
        <taxon>Ecdysozoa</taxon>
        <taxon>Arthropoda</taxon>
        <taxon>Hexapoda</taxon>
        <taxon>Insecta</taxon>
        <taxon>Pterygota</taxon>
        <taxon>Neoptera</taxon>
        <taxon>Endopterygota</taxon>
        <taxon>Lepidoptera</taxon>
        <taxon>Glossata</taxon>
        <taxon>Ditrysia</taxon>
        <taxon>Papilionoidea</taxon>
        <taxon>Pieridae</taxon>
        <taxon>Pierinae</taxon>
        <taxon>Leptosia</taxon>
    </lineage>
</organism>
<gene>
    <name evidence="2" type="ORF">LNINA_LOCUS12777</name>
</gene>
<feature type="compositionally biased region" description="Low complexity" evidence="1">
    <location>
        <begin position="250"/>
        <end position="317"/>
    </location>
</feature>
<comment type="caution">
    <text evidence="2">The sequence shown here is derived from an EMBL/GenBank/DDBJ whole genome shotgun (WGS) entry which is preliminary data.</text>
</comment>
<proteinExistence type="predicted"/>
<dbReference type="AlphaFoldDB" id="A0AAV1JZF8"/>
<accession>A0AAV1JZF8</accession>
<feature type="region of interest" description="Disordered" evidence="1">
    <location>
        <begin position="547"/>
        <end position="646"/>
    </location>
</feature>
<feature type="region of interest" description="Disordered" evidence="1">
    <location>
        <begin position="197"/>
        <end position="337"/>
    </location>
</feature>
<evidence type="ECO:0000313" key="3">
    <source>
        <dbReference type="Proteomes" id="UP001497472"/>
    </source>
</evidence>
<feature type="compositionally biased region" description="Basic and acidic residues" evidence="1">
    <location>
        <begin position="21"/>
        <end position="30"/>
    </location>
</feature>
<sequence length="696" mass="74600">MNRDDPPSVSRSRSNSGRAGSRRDPARAVDPKFAVPRPPAPEMGAGEALYDSGLQRTVSDPGLCRPRINVPAPPETPTVGAPSAARQQQRPPHSRPTETPSLSLQSTMEDHLQALRAGSPDTMDAMLRSLTGDVPPAPRGSPRAVLYSDAVTYAIVRKQVAFSDGLHAAVRDYLDRVAAKLKCEGLLSTPLTEEEAALAESAMARSTPLRRPRSASPDDPDRDSKRHCVPPPSSSQPLPQRDPRLRRRLTLTTGNTSATTTTAADVAEPAARPTPAARTAPTPSAALVSSAAPASSAEPATSNDAPLSYAQLAAAPAADRRPASPRPQPAATTTAAAAAPRYPPLVVEVLPDWTTHFRALRDRLGHAPNARPFGRGVRFSPKDGEEYRIVQRYLTELEKNQKVSWFSYSLPAERDLKVAIRGLPADTDPQLIMQELKSLGFEPEHAQRIQASQGRPGCLFLVILKKTPGLTPAIFNQEELLCMPGVTVEAWRGKRGPAQCHRCQAFRHSSHHCHRPQACVRCGGEHRAADCPRPRDEPATCANCKGAHPANHSSCPVRRAEARNKKAGTVASTAAMKQRQPPKTAPEAEPPTRRGPRGGKKRKQGGKGQSDTAPRPPTAQLRPISAADMSTRAQRSTPHPALRADDRPIALTHAALASIVEAAVQSALAATQTAGEKIAPMAAQTSRDAPTRDRRN</sequence>
<dbReference type="PANTHER" id="PTHR33273:SF2">
    <property type="entry name" value="ENDONUCLEASE_EXONUCLEASE_PHOSPHATASE DOMAIN-CONTAINING PROTEIN"/>
    <property type="match status" value="1"/>
</dbReference>